<evidence type="ECO:0000313" key="15">
    <source>
        <dbReference type="EMBL" id="MTW14418.1"/>
    </source>
</evidence>
<organism evidence="15 16">
    <name type="scientific">Massilia eburnea</name>
    <dbReference type="NCBI Taxonomy" id="1776165"/>
    <lineage>
        <taxon>Bacteria</taxon>
        <taxon>Pseudomonadati</taxon>
        <taxon>Pseudomonadota</taxon>
        <taxon>Betaproteobacteria</taxon>
        <taxon>Burkholderiales</taxon>
        <taxon>Oxalobacteraceae</taxon>
        <taxon>Telluria group</taxon>
        <taxon>Massilia</taxon>
    </lineage>
</organism>
<sequence length="716" mass="76582">MKRRALGGLLALLAAAARGEGAGIPTVEIVGIAPAGALVVARRLLPYAVQVGAAPQQGETLAESMARTLAGVNLNEVSGSPYQQDVTYRGFRASPLLGTAQGLSVYLDGVRVNEPFGDVVNWDMLPEAAIGQTMLAPGTNPLYGLNTLGGALVLATRNGLDDPGGSISMTGGSLGRRQVDLSHGAQYGEGWHSFAAATLFHDRGWRADSPGRLGRLFAKLGRRSDALEWDLSVLAGGSRLVGNGLLPDGLYAENRSAVYTSPDRSRNQLRQIHASLRYRLERGSDLSISAYARNSRRDSVNGDIADDTSQGGDSGQVAASFNTASTRQRGQGANASWQRPAGAHRLALGAAYDRSSVSFAQYSQPGLFNARREATAAAGSEPELEAMVDGTAQSAAIFASDTWTFSERWSLTASARYGSSRITNNLQHDDAAVQHERFSYGKLNPALGFTYLPATDVSLFANASQSNRVPTVIELGCADPEQPCRLPVGLQSDPYLKQVVSRTFEAGARWRQGENQATLAIYRTQNRDDILFRTAGIAQHGYFANFPRTLHQGADFTASMRAGRVQLNIAYSFLDAEYGANGSLFTGARAVPVRSGTRIAGLPRHTFKLGADWHVTDALAVGANLHANSRMSVLGNEDGYQPGWRIAGHALLGLQASYRPNDQWEWLLRINNATGRRYETFGAVGTDIFSAGQAQQARFVAPGAPRSVTAGLHINF</sequence>
<dbReference type="SUPFAM" id="SSF56935">
    <property type="entry name" value="Porins"/>
    <property type="match status" value="1"/>
</dbReference>
<feature type="compositionally biased region" description="Polar residues" evidence="12">
    <location>
        <begin position="307"/>
        <end position="317"/>
    </location>
</feature>
<keyword evidence="9 10" id="KW-0998">Cell outer membrane</keyword>
<dbReference type="InterPro" id="IPR039426">
    <property type="entry name" value="TonB-dep_rcpt-like"/>
</dbReference>
<evidence type="ECO:0000256" key="9">
    <source>
        <dbReference type="ARBA" id="ARBA00023237"/>
    </source>
</evidence>
<dbReference type="AlphaFoldDB" id="A0A6L6QPS1"/>
<dbReference type="InterPro" id="IPR000531">
    <property type="entry name" value="Beta-barrel_TonB"/>
</dbReference>
<dbReference type="InterPro" id="IPR012910">
    <property type="entry name" value="Plug_dom"/>
</dbReference>
<evidence type="ECO:0000256" key="4">
    <source>
        <dbReference type="ARBA" id="ARBA00022452"/>
    </source>
</evidence>
<dbReference type="PANTHER" id="PTHR30069">
    <property type="entry name" value="TONB-DEPENDENT OUTER MEMBRANE RECEPTOR"/>
    <property type="match status" value="1"/>
</dbReference>
<evidence type="ECO:0000259" key="13">
    <source>
        <dbReference type="Pfam" id="PF00593"/>
    </source>
</evidence>
<dbReference type="Pfam" id="PF07715">
    <property type="entry name" value="Plug"/>
    <property type="match status" value="1"/>
</dbReference>
<evidence type="ECO:0000256" key="12">
    <source>
        <dbReference type="SAM" id="MobiDB-lite"/>
    </source>
</evidence>
<keyword evidence="4 10" id="KW-1134">Transmembrane beta strand</keyword>
<dbReference type="Gene3D" id="2.40.170.20">
    <property type="entry name" value="TonB-dependent receptor, beta-barrel domain"/>
    <property type="match status" value="1"/>
</dbReference>
<evidence type="ECO:0000256" key="2">
    <source>
        <dbReference type="ARBA" id="ARBA00009810"/>
    </source>
</evidence>
<evidence type="ECO:0000313" key="16">
    <source>
        <dbReference type="Proteomes" id="UP000472320"/>
    </source>
</evidence>
<dbReference type="Proteomes" id="UP000472320">
    <property type="component" value="Unassembled WGS sequence"/>
</dbReference>
<keyword evidence="6 11" id="KW-0798">TonB box</keyword>
<dbReference type="Pfam" id="PF00593">
    <property type="entry name" value="TonB_dep_Rec_b-barrel"/>
    <property type="match status" value="1"/>
</dbReference>
<reference evidence="15 16" key="1">
    <citation type="submission" date="2019-11" db="EMBL/GenBank/DDBJ databases">
        <title>Type strains purchased from KCTC, JCM and DSMZ.</title>
        <authorList>
            <person name="Lu H."/>
        </authorList>
    </citation>
    <scope>NUCLEOTIDE SEQUENCE [LARGE SCALE GENOMIC DNA]</scope>
    <source>
        <strain evidence="15 16">JCM 31587</strain>
    </source>
</reference>
<keyword evidence="7 10" id="KW-0472">Membrane</keyword>
<proteinExistence type="inferred from homology"/>
<dbReference type="GO" id="GO:0015344">
    <property type="term" value="F:siderophore uptake transmembrane transporter activity"/>
    <property type="evidence" value="ECO:0007669"/>
    <property type="project" value="TreeGrafter"/>
</dbReference>
<accession>A0A6L6QPS1</accession>
<dbReference type="InterPro" id="IPR036942">
    <property type="entry name" value="Beta-barrel_TonB_sf"/>
</dbReference>
<feature type="domain" description="TonB-dependent receptor plug" evidence="14">
    <location>
        <begin position="56"/>
        <end position="151"/>
    </location>
</feature>
<evidence type="ECO:0000256" key="6">
    <source>
        <dbReference type="ARBA" id="ARBA00023077"/>
    </source>
</evidence>
<feature type="domain" description="TonB-dependent receptor-like beta-barrel" evidence="13">
    <location>
        <begin position="243"/>
        <end position="672"/>
    </location>
</feature>
<name>A0A6L6QPS1_9BURK</name>
<evidence type="ECO:0000256" key="1">
    <source>
        <dbReference type="ARBA" id="ARBA00004571"/>
    </source>
</evidence>
<evidence type="ECO:0000256" key="10">
    <source>
        <dbReference type="PROSITE-ProRule" id="PRU01360"/>
    </source>
</evidence>
<keyword evidence="3 10" id="KW-0813">Transport</keyword>
<protein>
    <submittedName>
        <fullName evidence="15">TonB-dependent receptor</fullName>
    </submittedName>
</protein>
<keyword evidence="5 10" id="KW-0812">Transmembrane</keyword>
<evidence type="ECO:0000256" key="3">
    <source>
        <dbReference type="ARBA" id="ARBA00022448"/>
    </source>
</evidence>
<dbReference type="EMBL" id="WNKX01000044">
    <property type="protein sequence ID" value="MTW14418.1"/>
    <property type="molecule type" value="Genomic_DNA"/>
</dbReference>
<comment type="subcellular location">
    <subcellularLocation>
        <location evidence="1 10">Cell outer membrane</location>
        <topology evidence="1 10">Multi-pass membrane protein</topology>
    </subcellularLocation>
</comment>
<evidence type="ECO:0000256" key="8">
    <source>
        <dbReference type="ARBA" id="ARBA00023170"/>
    </source>
</evidence>
<dbReference type="RefSeq" id="WP_155457357.1">
    <property type="nucleotide sequence ID" value="NZ_WNKX01000044.1"/>
</dbReference>
<dbReference type="OrthoDB" id="98353at2"/>
<evidence type="ECO:0000256" key="11">
    <source>
        <dbReference type="RuleBase" id="RU003357"/>
    </source>
</evidence>
<evidence type="ECO:0000256" key="7">
    <source>
        <dbReference type="ARBA" id="ARBA00023136"/>
    </source>
</evidence>
<dbReference type="GO" id="GO:0009279">
    <property type="term" value="C:cell outer membrane"/>
    <property type="evidence" value="ECO:0007669"/>
    <property type="project" value="UniProtKB-SubCell"/>
</dbReference>
<evidence type="ECO:0000256" key="5">
    <source>
        <dbReference type="ARBA" id="ARBA00022692"/>
    </source>
</evidence>
<comment type="caution">
    <text evidence="15">The sequence shown here is derived from an EMBL/GenBank/DDBJ whole genome shotgun (WGS) entry which is preliminary data.</text>
</comment>
<dbReference type="PANTHER" id="PTHR30069:SF39">
    <property type="entry name" value="BLL6183 PROTEIN"/>
    <property type="match status" value="1"/>
</dbReference>
<dbReference type="Gene3D" id="2.170.130.10">
    <property type="entry name" value="TonB-dependent receptor, plug domain"/>
    <property type="match status" value="1"/>
</dbReference>
<evidence type="ECO:0000259" key="14">
    <source>
        <dbReference type="Pfam" id="PF07715"/>
    </source>
</evidence>
<gene>
    <name evidence="15" type="ORF">GM658_27770</name>
</gene>
<feature type="region of interest" description="Disordered" evidence="12">
    <location>
        <begin position="298"/>
        <end position="317"/>
    </location>
</feature>
<keyword evidence="8 15" id="KW-0675">Receptor</keyword>
<dbReference type="PROSITE" id="PS52016">
    <property type="entry name" value="TONB_DEPENDENT_REC_3"/>
    <property type="match status" value="1"/>
</dbReference>
<comment type="similarity">
    <text evidence="2 10 11">Belongs to the TonB-dependent receptor family.</text>
</comment>
<dbReference type="GO" id="GO:0044718">
    <property type="term" value="P:siderophore transmembrane transport"/>
    <property type="evidence" value="ECO:0007669"/>
    <property type="project" value="TreeGrafter"/>
</dbReference>
<keyword evidence="16" id="KW-1185">Reference proteome</keyword>
<dbReference type="InterPro" id="IPR037066">
    <property type="entry name" value="Plug_dom_sf"/>
</dbReference>